<dbReference type="Proteomes" id="UP000548826">
    <property type="component" value="Unassembled WGS sequence"/>
</dbReference>
<reference evidence="16 23" key="3">
    <citation type="submission" date="2018-04" db="EMBL/GenBank/DDBJ databases">
        <title>Genome Analysis of a Prevalent Clone of Listeria monocytogenes Sequence Type 87 in China.</title>
        <authorList>
            <person name="Wang Y."/>
        </authorList>
    </citation>
    <scope>NUCLEOTIDE SEQUENCE [LARGE SCALE GENOMIC DNA]</scope>
    <source>
        <strain evidence="16 23">ICDC_LM1523</strain>
    </source>
</reference>
<dbReference type="EMBL" id="AABFMV010000016">
    <property type="protein sequence ID" value="EAH1616605.1"/>
    <property type="molecule type" value="Genomic_DNA"/>
</dbReference>
<evidence type="ECO:0000313" key="25">
    <source>
        <dbReference type="Proteomes" id="UP000478945"/>
    </source>
</evidence>
<dbReference type="EMBL" id="QDAY01000008">
    <property type="protein sequence ID" value="KAA9446552.1"/>
    <property type="molecule type" value="Genomic_DNA"/>
</dbReference>
<keyword evidence="1" id="KW-0614">Plasmid</keyword>
<evidence type="ECO:0000313" key="4">
    <source>
        <dbReference type="EMBL" id="EAE2661128.1"/>
    </source>
</evidence>
<dbReference type="EMBL" id="AABGFX010000015">
    <property type="protein sequence ID" value="EAH3128395.1"/>
    <property type="molecule type" value="Genomic_DNA"/>
</dbReference>
<dbReference type="EMBL" id="AAISWI010000022">
    <property type="protein sequence ID" value="ECH7212663.1"/>
    <property type="molecule type" value="Genomic_DNA"/>
</dbReference>
<evidence type="ECO:0000313" key="17">
    <source>
        <dbReference type="EMBL" id="UUJ81148.1"/>
    </source>
</evidence>
<dbReference type="Proteomes" id="UP000517258">
    <property type="component" value="Unassembled WGS sequence"/>
</dbReference>
<evidence type="ECO:0000313" key="9">
    <source>
        <dbReference type="EMBL" id="EAH1616605.1"/>
    </source>
</evidence>
<reference evidence="19 21" key="4">
    <citation type="submission" date="2018-06" db="EMBL/GenBank/DDBJ databases">
        <authorList>
            <consortium name="GenomeTrakr: Next Generation Sequencing Network for Food Pathogen Tracability"/>
        </authorList>
    </citation>
    <scope>NUCLEOTIDE SEQUENCE [LARGE SCALE GENOMIC DNA]</scope>
    <source>
        <strain evidence="11 20">FDA00014472</strain>
        <strain evidence="5 19">FLAG-54356</strain>
        <strain evidence="3 21">NYAG13B12507-5</strain>
    </source>
</reference>
<gene>
    <name evidence="5" type="ORF">BCZ21_14395</name>
    <name evidence="17" type="ORF">BES38_15025</name>
    <name evidence="3" type="ORF">CD20_15610</name>
    <name evidence="9" type="ORF">D4271_14395</name>
    <name evidence="6" type="ORF">D4C60_15035</name>
    <name evidence="7" type="ORF">D4D89_14330</name>
    <name evidence="8" type="ORF">D4U23_14345</name>
    <name evidence="10" type="ORF">D5M70_13860</name>
    <name evidence="16" type="ORF">DCK61_15230</name>
    <name evidence="2" type="ORF">E0I39_13940</name>
    <name evidence="4" type="ORF">E1V33_13255</name>
    <name evidence="12" type="ORF">FJU19_14100</name>
    <name evidence="11" type="ORF">FPL45_15135</name>
    <name evidence="13" type="ORF">G3R95_002856</name>
    <name evidence="14" type="ORF">GHH22_14650</name>
    <name evidence="15" type="ORF">GHO09_13895</name>
    <name evidence="1" type="ORF">pA144_0025</name>
</gene>
<evidence type="ECO:0000313" key="13">
    <source>
        <dbReference type="EMBL" id="EDP8411277.1"/>
    </source>
</evidence>
<dbReference type="Proteomes" id="UP000383365">
    <property type="component" value="Unassembled WGS sequence"/>
</dbReference>
<evidence type="ECO:0000313" key="23">
    <source>
        <dbReference type="Proteomes" id="UP000460224"/>
    </source>
</evidence>
<dbReference type="EMBL" id="AAAPCR010000022">
    <property type="protein sequence ID" value="EAD8147475.1"/>
    <property type="molecule type" value="Genomic_DNA"/>
</dbReference>
<dbReference type="Proteomes" id="UP000352246">
    <property type="component" value="Unassembled WGS sequence"/>
</dbReference>
<dbReference type="Proteomes" id="UP000840039">
    <property type="component" value="Unassembled WGS sequence"/>
</dbReference>
<evidence type="ECO:0000313" key="20">
    <source>
        <dbReference type="Proteomes" id="UP000352246"/>
    </source>
</evidence>
<dbReference type="Proteomes" id="UP000840567">
    <property type="component" value="Unassembled WGS sequence"/>
</dbReference>
<evidence type="ECO:0000313" key="5">
    <source>
        <dbReference type="EMBL" id="EAG2088455.1"/>
    </source>
</evidence>
<dbReference type="AlphaFoldDB" id="A0A142EC82"/>
<dbReference type="Proteomes" id="UP000566597">
    <property type="component" value="Unassembled WGS sequence"/>
</dbReference>
<accession>A0A142EC82</accession>
<dbReference type="EMBL" id="KU513859">
    <property type="protein sequence ID" value="AMQ45770.1"/>
    <property type="molecule type" value="Genomic_DNA"/>
</dbReference>
<dbReference type="Proteomes" id="UP000371553">
    <property type="component" value="Unassembled WGS sequence"/>
</dbReference>
<reference evidence="14 31" key="2">
    <citation type="journal article" date="2018" name="Genome Biol.">
        <title>SKESA: strategic k-mer extension for scrupulous assemblies.</title>
        <authorList>
            <person name="Souvorov A."/>
            <person name="Agarwala R."/>
            <person name="Lipman D.J."/>
        </authorList>
    </citation>
    <scope>NUCLEOTIDE SEQUENCE [LARGE SCALE GENOMIC DNA]</scope>
    <source>
        <strain evidence="14">09CEB371LM</strain>
        <strain evidence="15">Sam_F526FDD3-C0F7-43DB-B204-E231FEF9C926</strain>
    </source>
</reference>
<evidence type="ECO:0000313" key="30">
    <source>
        <dbReference type="Proteomes" id="UP000566597"/>
    </source>
</evidence>
<evidence type="ECO:0000313" key="14">
    <source>
        <dbReference type="EMBL" id="HAA8054381.1"/>
    </source>
</evidence>
<dbReference type="RefSeq" id="WP_009911422.1">
    <property type="nucleotide sequence ID" value="NZ_BAAFVF010000014.1"/>
</dbReference>
<evidence type="ECO:0000313" key="26">
    <source>
        <dbReference type="Proteomes" id="UP000517258"/>
    </source>
</evidence>
<dbReference type="EMBL" id="DAAEEB010000014">
    <property type="protein sequence ID" value="HAA8054381.1"/>
    <property type="molecule type" value="Genomic_DNA"/>
</dbReference>
<organism evidence="1">
    <name type="scientific">Listeria monocytogenes</name>
    <dbReference type="NCBI Taxonomy" id="1639"/>
    <lineage>
        <taxon>Bacteria</taxon>
        <taxon>Bacillati</taxon>
        <taxon>Bacillota</taxon>
        <taxon>Bacilli</taxon>
        <taxon>Bacillales</taxon>
        <taxon>Listeriaceae</taxon>
        <taxon>Listeria</taxon>
    </lineage>
</organism>
<reference evidence="17" key="7">
    <citation type="submission" date="2022-06" db="EMBL/GenBank/DDBJ databases">
        <title>Complete genomes of Listeria monocytogenes strains L58-55 and 6179.</title>
        <authorList>
            <person name="Schmitz-Esser S."/>
            <person name="Tibbs-Cortes B.W."/>
        </authorList>
    </citation>
    <scope>NUCLEOTIDE SEQUENCE</scope>
    <source>
        <strain evidence="17">L58-55</strain>
        <plasmid evidence="17">pLM58-55</plasmid>
    </source>
</reference>
<evidence type="ECO:0000313" key="11">
    <source>
        <dbReference type="EMBL" id="ECH7212663.1"/>
    </source>
</evidence>
<dbReference type="Proteomes" id="UP000413786">
    <property type="component" value="Unassembled WGS sequence"/>
</dbReference>
<reference evidence="14" key="6">
    <citation type="submission" date="2019-10" db="EMBL/GenBank/DDBJ databases">
        <authorList>
            <consortium name="NCBI Pathogen Detection Project"/>
        </authorList>
    </citation>
    <scope>NUCLEOTIDE SEQUENCE</scope>
    <source>
        <strain evidence="14">09CEB371LM</strain>
        <strain evidence="15">Sam_F526FDD3-C0F7-43DB-B204-E231FEF9C926</strain>
    </source>
</reference>
<evidence type="ECO:0000313" key="29">
    <source>
        <dbReference type="Proteomes" id="UP000548826"/>
    </source>
</evidence>
<dbReference type="Proteomes" id="UP000478945">
    <property type="component" value="Unassembled WGS sequence"/>
</dbReference>
<evidence type="ECO:0000313" key="10">
    <source>
        <dbReference type="EMBL" id="EAH3128395.1"/>
    </source>
</evidence>
<evidence type="ECO:0000313" key="21">
    <source>
        <dbReference type="Proteomes" id="UP000371553"/>
    </source>
</evidence>
<evidence type="ECO:0000313" key="7">
    <source>
        <dbReference type="EMBL" id="EAH0219499.1"/>
    </source>
</evidence>
<evidence type="ECO:0000313" key="22">
    <source>
        <dbReference type="Proteomes" id="UP000413786"/>
    </source>
</evidence>
<dbReference type="Proteomes" id="UP000193519">
    <property type="component" value="Plasmid pLM58-55"/>
</dbReference>
<name>A0A142EC82_LISMN</name>
<evidence type="ECO:0000313" key="16">
    <source>
        <dbReference type="EMBL" id="KAA9446552.1"/>
    </source>
</evidence>
<dbReference type="PATRIC" id="fig|1639.1020.peg.754"/>
<evidence type="ECO:0000313" key="8">
    <source>
        <dbReference type="EMBL" id="EAH0253569.1"/>
    </source>
</evidence>
<evidence type="ECO:0000313" key="18">
    <source>
        <dbReference type="Proteomes" id="UP000193519"/>
    </source>
</evidence>
<sequence length="61" mass="7075">MAVKKKDVENLMKILGINYNDWLQDHYDSFMNDNLSSALEIALDVKKTNKKEPINKELIHG</sequence>
<dbReference type="EMBL" id="AAJEKY010000014">
    <property type="protein sequence ID" value="ECL0132232.1"/>
    <property type="molecule type" value="Genomic_DNA"/>
</dbReference>
<evidence type="ECO:0000313" key="24">
    <source>
        <dbReference type="Proteomes" id="UP000470497"/>
    </source>
</evidence>
<evidence type="ECO:0000313" key="15">
    <source>
        <dbReference type="EMBL" id="HAA8491599.1"/>
    </source>
</evidence>
<protein>
    <submittedName>
        <fullName evidence="1">Uncharacterized protein</fullName>
    </submittedName>
</protein>
<evidence type="ECO:0000313" key="12">
    <source>
        <dbReference type="EMBL" id="ECL0132232.1"/>
    </source>
</evidence>
<evidence type="ECO:0000313" key="28">
    <source>
        <dbReference type="Proteomes" id="UP000529135"/>
    </source>
</evidence>
<evidence type="ECO:0000313" key="6">
    <source>
        <dbReference type="EMBL" id="EAG9858315.1"/>
    </source>
</evidence>
<geneLocation type="plasmid" evidence="1">
    <name>pLmA144</name>
</geneLocation>
<proteinExistence type="predicted"/>
<dbReference type="Proteomes" id="UP000470497">
    <property type="component" value="Unassembled WGS sequence"/>
</dbReference>
<evidence type="ECO:0000313" key="27">
    <source>
        <dbReference type="Proteomes" id="UP000525068"/>
    </source>
</evidence>
<evidence type="ECO:0000313" key="1">
    <source>
        <dbReference type="EMBL" id="AMQ45770.1"/>
    </source>
</evidence>
<dbReference type="Proteomes" id="UP000337746">
    <property type="component" value="Unassembled WGS sequence"/>
</dbReference>
<reference evidence="26 27" key="5">
    <citation type="submission" date="2019-04" db="EMBL/GenBank/DDBJ databases">
        <authorList>
            <person name="Ashton P.M."/>
            <person name="Dallman T."/>
            <person name="Nair S."/>
            <person name="De Pinna E."/>
            <person name="Peters T."/>
            <person name="Grant K."/>
        </authorList>
    </citation>
    <scope>NUCLEOTIDE SEQUENCE [LARGE SCALE GENOMIC DNA]</scope>
    <source>
        <strain evidence="8 30">406731</strain>
        <strain evidence="6 29">429821</strain>
        <strain evidence="9 27">562417</strain>
        <strain evidence="10 28">562428</strain>
        <strain evidence="7 26">563356</strain>
        <strain evidence="2 22">688377</strain>
        <strain evidence="12 25">760311</strain>
        <strain evidence="13 24">883775</strain>
        <strain evidence="4">RL15000161</strain>
    </source>
</reference>
<evidence type="ECO:0000313" key="2">
    <source>
        <dbReference type="EMBL" id="EAC4483996.1"/>
    </source>
</evidence>
<dbReference type="EMBL" id="AABEVT010000010">
    <property type="protein sequence ID" value="EAH0253569.1"/>
    <property type="molecule type" value="Genomic_DNA"/>
</dbReference>
<dbReference type="Proteomes" id="UP000460224">
    <property type="component" value="Unassembled WGS sequence"/>
</dbReference>
<dbReference type="Proteomes" id="UP000525068">
    <property type="component" value="Unassembled WGS sequence"/>
</dbReference>
<reference evidence="1" key="1">
    <citation type="submission" date="2016-01" db="EMBL/GenBank/DDBJ databases">
        <title>Whole Genome Sequence of Listeria monocytogenes Serovar 1/2a Strain IZSAM_Lm_15_17439_A144 responsible of a human outbreak in 2008.</title>
        <authorList>
            <person name="Orsini M."/>
            <person name="Ordinelli A."/>
            <person name="Cornacchia A."/>
            <person name="Acciari V."/>
            <person name="Centorame P."/>
            <person name="Torresi M."/>
            <person name="Pompei A."/>
            <person name="Camma C."/>
            <person name="Gattuso A."/>
            <person name="Gianfranceschi M."/>
            <person name="Pomilio F."/>
        </authorList>
    </citation>
    <scope>NUCLEOTIDE SEQUENCE</scope>
    <source>
        <strain evidence="1">IZSAM_Lm_15_17439_A144</strain>
        <plasmid evidence="1">pLmA144</plasmid>
    </source>
</reference>
<dbReference type="EMBL" id="AABEVI010000014">
    <property type="protein sequence ID" value="EAH0219499.1"/>
    <property type="molecule type" value="Genomic_DNA"/>
</dbReference>
<dbReference type="EMBL" id="AANOZB010000013">
    <property type="protein sequence ID" value="EDP8411277.1"/>
    <property type="molecule type" value="Genomic_DNA"/>
</dbReference>
<evidence type="ECO:0000313" key="3">
    <source>
        <dbReference type="EMBL" id="EAD8147475.1"/>
    </source>
</evidence>
<evidence type="ECO:0000313" key="19">
    <source>
        <dbReference type="Proteomes" id="UP000337746"/>
    </source>
</evidence>
<dbReference type="EMBL" id="AABEQV010000014">
    <property type="protein sequence ID" value="EAG9858315.1"/>
    <property type="molecule type" value="Genomic_DNA"/>
</dbReference>
<dbReference type="EMBL" id="AAARIE010000021">
    <property type="protein sequence ID" value="EAE2661128.1"/>
    <property type="molecule type" value="Genomic_DNA"/>
</dbReference>
<dbReference type="Proteomes" id="UP000529135">
    <property type="component" value="Unassembled WGS sequence"/>
</dbReference>
<dbReference type="EMBL" id="AAAIJX010000013">
    <property type="protein sequence ID" value="EAC4483996.1"/>
    <property type="molecule type" value="Genomic_DNA"/>
</dbReference>
<dbReference type="EMBL" id="CP098508">
    <property type="protein sequence ID" value="UUJ81148.1"/>
    <property type="molecule type" value="Genomic_DNA"/>
</dbReference>
<geneLocation type="plasmid" evidence="17 18">
    <name>pLM58-55</name>
</geneLocation>
<dbReference type="EMBL" id="AABAWE010000009">
    <property type="protein sequence ID" value="EAG2088455.1"/>
    <property type="molecule type" value="Genomic_DNA"/>
</dbReference>
<evidence type="ECO:0000313" key="31">
    <source>
        <dbReference type="Proteomes" id="UP000840567"/>
    </source>
</evidence>
<dbReference type="EMBL" id="DAAEQL010000010">
    <property type="protein sequence ID" value="HAA8491599.1"/>
    <property type="molecule type" value="Genomic_DNA"/>
</dbReference>